<dbReference type="AlphaFoldDB" id="A0AAV9WSR7"/>
<evidence type="ECO:0000256" key="8">
    <source>
        <dbReference type="SAM" id="MobiDB-lite"/>
    </source>
</evidence>
<dbReference type="Pfam" id="PF25539">
    <property type="entry name" value="Bestrophin_2"/>
    <property type="match status" value="1"/>
</dbReference>
<evidence type="ECO:0000256" key="5">
    <source>
        <dbReference type="ARBA" id="ARBA00022989"/>
    </source>
</evidence>
<feature type="region of interest" description="Disordered" evidence="8">
    <location>
        <begin position="448"/>
        <end position="483"/>
    </location>
</feature>
<evidence type="ECO:0000256" key="7">
    <source>
        <dbReference type="ARBA" id="ARBA00023136"/>
    </source>
</evidence>
<dbReference type="GO" id="GO:0005254">
    <property type="term" value="F:chloride channel activity"/>
    <property type="evidence" value="ECO:0007669"/>
    <property type="project" value="InterPro"/>
</dbReference>
<feature type="transmembrane region" description="Helical" evidence="9">
    <location>
        <begin position="323"/>
        <end position="342"/>
    </location>
</feature>
<feature type="transmembrane region" description="Helical" evidence="9">
    <location>
        <begin position="57"/>
        <end position="75"/>
    </location>
</feature>
<sequence>MATATAVPPKGTASLRTSHSRESHDDASDDSNSYFTGPIDTTKNSSLPYFMRIKGSVMPGLIIPMSFVAAWAVWVTCVDQLVTSLSINSLLLTVLGFLVGLALSFRSSTAYERYNDGRKCWGNLTLNVRNMARLIWIHVKERPDSATEDLLDKLTAMNLLLAFCVALKHKLRHQPEYDYKDLKGLISHLQTFAKEAHSEIPRRKALAAHQRISSYLGITFLEKSPTHRYKAWKKAGKHHGNLPLEIMTYLSSYVNDVIGAGCMPMPACQSMVMSYLGGMNDALTNCERISQTPLPVAYNIVISQITWLYVLFLPFQLVLTLKWIAIPGTLISAYIILGFAAIGREIEDPFGDDVNDLNLDRYCESIAIELDMIMSVAPAKASDWMSRPDNYVMFPNTNEGYSAWKAKGVDKIREELKRKPLRHVNPALAREIRNNELRERDAEIDRIAEEAQEREDAEIAAARREEARKHAASQAPPDISDAA</sequence>
<evidence type="ECO:0000256" key="4">
    <source>
        <dbReference type="ARBA" id="ARBA00022692"/>
    </source>
</evidence>
<keyword evidence="3" id="KW-1003">Cell membrane</keyword>
<dbReference type="EMBL" id="JAVHJO010000017">
    <property type="protein sequence ID" value="KAK6525175.1"/>
    <property type="molecule type" value="Genomic_DNA"/>
</dbReference>
<evidence type="ECO:0000256" key="6">
    <source>
        <dbReference type="ARBA" id="ARBA00023065"/>
    </source>
</evidence>
<keyword evidence="2" id="KW-0813">Transport</keyword>
<proteinExistence type="predicted"/>
<evidence type="ECO:0000256" key="1">
    <source>
        <dbReference type="ARBA" id="ARBA00004651"/>
    </source>
</evidence>
<evidence type="ECO:0000256" key="2">
    <source>
        <dbReference type="ARBA" id="ARBA00022448"/>
    </source>
</evidence>
<dbReference type="PANTHER" id="PTHR33281:SF19">
    <property type="entry name" value="VOLTAGE-DEPENDENT ANION CHANNEL-FORMING PROTEIN YNEE"/>
    <property type="match status" value="1"/>
</dbReference>
<dbReference type="PANTHER" id="PTHR33281">
    <property type="entry name" value="UPF0187 PROTEIN YNEE"/>
    <property type="match status" value="1"/>
</dbReference>
<evidence type="ECO:0000313" key="10">
    <source>
        <dbReference type="EMBL" id="KAK6525175.1"/>
    </source>
</evidence>
<comment type="caution">
    <text evidence="10">The sequence shown here is derived from an EMBL/GenBank/DDBJ whole genome shotgun (WGS) entry which is preliminary data.</text>
</comment>
<accession>A0AAV9WSR7</accession>
<evidence type="ECO:0000256" key="3">
    <source>
        <dbReference type="ARBA" id="ARBA00022475"/>
    </source>
</evidence>
<protein>
    <submittedName>
        <fullName evidence="10">Uncharacterized protein</fullName>
    </submittedName>
</protein>
<gene>
    <name evidence="10" type="ORF">TWF694_005321</name>
</gene>
<evidence type="ECO:0000256" key="9">
    <source>
        <dbReference type="SAM" id="Phobius"/>
    </source>
</evidence>
<feature type="transmembrane region" description="Helical" evidence="9">
    <location>
        <begin position="81"/>
        <end position="103"/>
    </location>
</feature>
<dbReference type="GO" id="GO:0005886">
    <property type="term" value="C:plasma membrane"/>
    <property type="evidence" value="ECO:0007669"/>
    <property type="project" value="UniProtKB-SubCell"/>
</dbReference>
<keyword evidence="4 9" id="KW-0812">Transmembrane</keyword>
<organism evidence="10 11">
    <name type="scientific">Orbilia ellipsospora</name>
    <dbReference type="NCBI Taxonomy" id="2528407"/>
    <lineage>
        <taxon>Eukaryota</taxon>
        <taxon>Fungi</taxon>
        <taxon>Dikarya</taxon>
        <taxon>Ascomycota</taxon>
        <taxon>Pezizomycotina</taxon>
        <taxon>Orbiliomycetes</taxon>
        <taxon>Orbiliales</taxon>
        <taxon>Orbiliaceae</taxon>
        <taxon>Orbilia</taxon>
    </lineage>
</organism>
<comment type="subcellular location">
    <subcellularLocation>
        <location evidence="1">Cell membrane</location>
        <topology evidence="1">Multi-pass membrane protein</topology>
    </subcellularLocation>
</comment>
<dbReference type="InterPro" id="IPR044669">
    <property type="entry name" value="YneE/VCCN1/2-like"/>
</dbReference>
<keyword evidence="5 9" id="KW-1133">Transmembrane helix</keyword>
<keyword evidence="6" id="KW-0406">Ion transport</keyword>
<keyword evidence="11" id="KW-1185">Reference proteome</keyword>
<evidence type="ECO:0000313" key="11">
    <source>
        <dbReference type="Proteomes" id="UP001365542"/>
    </source>
</evidence>
<name>A0AAV9WSR7_9PEZI</name>
<feature type="transmembrane region" description="Helical" evidence="9">
    <location>
        <begin position="296"/>
        <end position="317"/>
    </location>
</feature>
<dbReference type="Proteomes" id="UP001365542">
    <property type="component" value="Unassembled WGS sequence"/>
</dbReference>
<reference evidence="10 11" key="1">
    <citation type="submission" date="2019-10" db="EMBL/GenBank/DDBJ databases">
        <authorList>
            <person name="Palmer J.M."/>
        </authorList>
    </citation>
    <scope>NUCLEOTIDE SEQUENCE [LARGE SCALE GENOMIC DNA]</scope>
    <source>
        <strain evidence="10 11">TWF694</strain>
    </source>
</reference>
<feature type="region of interest" description="Disordered" evidence="8">
    <location>
        <begin position="1"/>
        <end position="37"/>
    </location>
</feature>
<keyword evidence="7 9" id="KW-0472">Membrane</keyword>